<feature type="non-terminal residue" evidence="6">
    <location>
        <position position="166"/>
    </location>
</feature>
<keyword evidence="4" id="KW-0663">Pyridoxal phosphate</keyword>
<dbReference type="PANTHER" id="PTHR42885">
    <property type="entry name" value="HISTIDINOL-PHOSPHATE AMINOTRANSFERASE-RELATED"/>
    <property type="match status" value="1"/>
</dbReference>
<accession>X1JEK9</accession>
<dbReference type="PANTHER" id="PTHR42885:SF2">
    <property type="entry name" value="HISTIDINOL-PHOSPHATE AMINOTRANSFERASE"/>
    <property type="match status" value="1"/>
</dbReference>
<dbReference type="Gene3D" id="3.40.640.10">
    <property type="entry name" value="Type I PLP-dependent aspartate aminotransferase-like (Major domain)"/>
    <property type="match status" value="1"/>
</dbReference>
<reference evidence="6" key="1">
    <citation type="journal article" date="2014" name="Front. Microbiol.">
        <title>High frequency of phylogenetically diverse reductive dehalogenase-homologous genes in deep subseafloor sedimentary metagenomes.</title>
        <authorList>
            <person name="Kawai M."/>
            <person name="Futagami T."/>
            <person name="Toyoda A."/>
            <person name="Takaki Y."/>
            <person name="Nishi S."/>
            <person name="Hori S."/>
            <person name="Arai W."/>
            <person name="Tsubouchi T."/>
            <person name="Morono Y."/>
            <person name="Uchiyama I."/>
            <person name="Ito T."/>
            <person name="Fujiyama A."/>
            <person name="Inagaki F."/>
            <person name="Takami H."/>
        </authorList>
    </citation>
    <scope>NUCLEOTIDE SEQUENCE</scope>
    <source>
        <strain evidence="6">Expedition CK06-06</strain>
    </source>
</reference>
<keyword evidence="2" id="KW-0032">Aminotransferase</keyword>
<organism evidence="6">
    <name type="scientific">marine sediment metagenome</name>
    <dbReference type="NCBI Taxonomy" id="412755"/>
    <lineage>
        <taxon>unclassified sequences</taxon>
        <taxon>metagenomes</taxon>
        <taxon>ecological metagenomes</taxon>
    </lineage>
</organism>
<name>X1JEK9_9ZZZZ</name>
<comment type="cofactor">
    <cofactor evidence="1">
        <name>pyridoxal 5'-phosphate</name>
        <dbReference type="ChEBI" id="CHEBI:597326"/>
    </cofactor>
</comment>
<dbReference type="SUPFAM" id="SSF53383">
    <property type="entry name" value="PLP-dependent transferases"/>
    <property type="match status" value="1"/>
</dbReference>
<dbReference type="AlphaFoldDB" id="X1JEK9"/>
<proteinExistence type="predicted"/>
<dbReference type="GO" id="GO:0008483">
    <property type="term" value="F:transaminase activity"/>
    <property type="evidence" value="ECO:0007669"/>
    <property type="project" value="UniProtKB-KW"/>
</dbReference>
<dbReference type="GO" id="GO:0030170">
    <property type="term" value="F:pyridoxal phosphate binding"/>
    <property type="evidence" value="ECO:0007669"/>
    <property type="project" value="InterPro"/>
</dbReference>
<evidence type="ECO:0000256" key="2">
    <source>
        <dbReference type="ARBA" id="ARBA00022576"/>
    </source>
</evidence>
<dbReference type="InterPro" id="IPR004839">
    <property type="entry name" value="Aminotransferase_I/II_large"/>
</dbReference>
<evidence type="ECO:0000313" key="6">
    <source>
        <dbReference type="EMBL" id="GAH79945.1"/>
    </source>
</evidence>
<gene>
    <name evidence="6" type="ORF">S03H2_68030</name>
</gene>
<sequence length="166" mass="18841">ASSVYFGLTHNQLIQRAVRVTTKPNDAISLIIPDKDIYYQIAKNQQLNILTTELTPDYELDINLILEQIKKEDSKVIVFSSPHYPTANQLKEEDVLALARETEVPLIVDESYVEFGKYSLVNQVQKFDNLTVVRSFSKAWGLGAFSSAFLVSNAKNIEILKENYII</sequence>
<dbReference type="EMBL" id="BARU01044657">
    <property type="protein sequence ID" value="GAH79945.1"/>
    <property type="molecule type" value="Genomic_DNA"/>
</dbReference>
<evidence type="ECO:0000256" key="3">
    <source>
        <dbReference type="ARBA" id="ARBA00022679"/>
    </source>
</evidence>
<feature type="non-terminal residue" evidence="6">
    <location>
        <position position="1"/>
    </location>
</feature>
<protein>
    <recommendedName>
        <fullName evidence="5">Aminotransferase class I/classII large domain-containing protein</fullName>
    </recommendedName>
</protein>
<evidence type="ECO:0000256" key="1">
    <source>
        <dbReference type="ARBA" id="ARBA00001933"/>
    </source>
</evidence>
<comment type="caution">
    <text evidence="6">The sequence shown here is derived from an EMBL/GenBank/DDBJ whole genome shotgun (WGS) entry which is preliminary data.</text>
</comment>
<dbReference type="InterPro" id="IPR015424">
    <property type="entry name" value="PyrdxlP-dep_Trfase"/>
</dbReference>
<dbReference type="Pfam" id="PF00155">
    <property type="entry name" value="Aminotran_1_2"/>
    <property type="match status" value="1"/>
</dbReference>
<feature type="domain" description="Aminotransferase class I/classII large" evidence="5">
    <location>
        <begin position="9"/>
        <end position="161"/>
    </location>
</feature>
<keyword evidence="3" id="KW-0808">Transferase</keyword>
<dbReference type="InterPro" id="IPR015421">
    <property type="entry name" value="PyrdxlP-dep_Trfase_major"/>
</dbReference>
<evidence type="ECO:0000256" key="4">
    <source>
        <dbReference type="ARBA" id="ARBA00022898"/>
    </source>
</evidence>
<evidence type="ECO:0000259" key="5">
    <source>
        <dbReference type="Pfam" id="PF00155"/>
    </source>
</evidence>